<evidence type="ECO:0000313" key="11">
    <source>
        <dbReference type="Proteomes" id="UP001178508"/>
    </source>
</evidence>
<protein>
    <submittedName>
        <fullName evidence="10">Myeloid-associated differentiation marker-like protein 2</fullName>
    </submittedName>
</protein>
<name>A0AAV1H505_XYRNO</name>
<organism evidence="10 11">
    <name type="scientific">Xyrichtys novacula</name>
    <name type="common">Pearly razorfish</name>
    <name type="synonym">Hemipteronotus novacula</name>
    <dbReference type="NCBI Taxonomy" id="13765"/>
    <lineage>
        <taxon>Eukaryota</taxon>
        <taxon>Metazoa</taxon>
        <taxon>Chordata</taxon>
        <taxon>Craniata</taxon>
        <taxon>Vertebrata</taxon>
        <taxon>Euteleostomi</taxon>
        <taxon>Actinopterygii</taxon>
        <taxon>Neopterygii</taxon>
        <taxon>Teleostei</taxon>
        <taxon>Neoteleostei</taxon>
        <taxon>Acanthomorphata</taxon>
        <taxon>Eupercaria</taxon>
        <taxon>Labriformes</taxon>
        <taxon>Labridae</taxon>
        <taxon>Xyrichtys</taxon>
    </lineage>
</organism>
<gene>
    <name evidence="10" type="ORF">XNOV1_A002342</name>
</gene>
<evidence type="ECO:0000256" key="8">
    <source>
        <dbReference type="SAM" id="Phobius"/>
    </source>
</evidence>
<dbReference type="InterPro" id="IPR008253">
    <property type="entry name" value="Marvel"/>
</dbReference>
<evidence type="ECO:0000256" key="6">
    <source>
        <dbReference type="ARBA" id="ARBA00034721"/>
    </source>
</evidence>
<feature type="transmembrane region" description="Helical" evidence="8">
    <location>
        <begin position="12"/>
        <end position="31"/>
    </location>
</feature>
<feature type="transmembrane region" description="Helical" evidence="8">
    <location>
        <begin position="106"/>
        <end position="129"/>
    </location>
</feature>
<dbReference type="InterPro" id="IPR047123">
    <property type="entry name" value="MYADM-like"/>
</dbReference>
<keyword evidence="5 7" id="KW-0472">Membrane</keyword>
<comment type="similarity">
    <text evidence="6">Belongs to the MAL family.</text>
</comment>
<dbReference type="EMBL" id="OY660882">
    <property type="protein sequence ID" value="CAJ1080923.1"/>
    <property type="molecule type" value="Genomic_DNA"/>
</dbReference>
<keyword evidence="3" id="KW-0677">Repeat</keyword>
<evidence type="ECO:0000256" key="1">
    <source>
        <dbReference type="ARBA" id="ARBA00004141"/>
    </source>
</evidence>
<evidence type="ECO:0000256" key="5">
    <source>
        <dbReference type="ARBA" id="ARBA00023136"/>
    </source>
</evidence>
<proteinExistence type="inferred from homology"/>
<feature type="transmembrane region" description="Helical" evidence="8">
    <location>
        <begin position="43"/>
        <end position="70"/>
    </location>
</feature>
<keyword evidence="4 8" id="KW-1133">Transmembrane helix</keyword>
<accession>A0AAV1H505</accession>
<sequence>MCGPFKNLQSILRLLEIIFSALALIIAIFRGRMVSPWGIWCDFVWVFCFTVPLVLTVVEAMMWHVLLAAFLPNWEDLTCGLTCLCAVMIISATVIFAAIFVCLSCIASILCVIASLVATIVFLIDALLITL</sequence>
<evidence type="ECO:0000256" key="3">
    <source>
        <dbReference type="ARBA" id="ARBA00022737"/>
    </source>
</evidence>
<keyword evidence="11" id="KW-1185">Reference proteome</keyword>
<evidence type="ECO:0000259" key="9">
    <source>
        <dbReference type="PROSITE" id="PS51225"/>
    </source>
</evidence>
<feature type="domain" description="MARVEL" evidence="9">
    <location>
        <begin position="4"/>
        <end position="131"/>
    </location>
</feature>
<dbReference type="PANTHER" id="PTHR17068">
    <property type="entry name" value="MYELOID-ASSOCIATED DIFFERENTIATION MARKER MYADM FAMILY MEMBER"/>
    <property type="match status" value="1"/>
</dbReference>
<evidence type="ECO:0000313" key="10">
    <source>
        <dbReference type="EMBL" id="CAJ1080923.1"/>
    </source>
</evidence>
<comment type="subcellular location">
    <subcellularLocation>
        <location evidence="1">Membrane</location>
        <topology evidence="1">Multi-pass membrane protein</topology>
    </subcellularLocation>
</comment>
<evidence type="ECO:0000256" key="2">
    <source>
        <dbReference type="ARBA" id="ARBA00022692"/>
    </source>
</evidence>
<dbReference type="Proteomes" id="UP001178508">
    <property type="component" value="Chromosome 19"/>
</dbReference>
<keyword evidence="2 7" id="KW-0812">Transmembrane</keyword>
<evidence type="ECO:0000256" key="7">
    <source>
        <dbReference type="PROSITE-ProRule" id="PRU00581"/>
    </source>
</evidence>
<dbReference type="PROSITE" id="PS51225">
    <property type="entry name" value="MARVEL"/>
    <property type="match status" value="1"/>
</dbReference>
<dbReference type="GO" id="GO:0016020">
    <property type="term" value="C:membrane"/>
    <property type="evidence" value="ECO:0007669"/>
    <property type="project" value="UniProtKB-SubCell"/>
</dbReference>
<dbReference type="PANTHER" id="PTHR17068:SF12">
    <property type="entry name" value="MYELOID-ASSOCIATED DIFFERENTIATION MARKER-LIKE PROTEIN 2"/>
    <property type="match status" value="1"/>
</dbReference>
<evidence type="ECO:0000256" key="4">
    <source>
        <dbReference type="ARBA" id="ARBA00022989"/>
    </source>
</evidence>
<dbReference type="AlphaFoldDB" id="A0AAV1H505"/>
<feature type="transmembrane region" description="Helical" evidence="8">
    <location>
        <begin position="77"/>
        <end position="100"/>
    </location>
</feature>
<reference evidence="10" key="1">
    <citation type="submission" date="2023-08" db="EMBL/GenBank/DDBJ databases">
        <authorList>
            <person name="Alioto T."/>
            <person name="Alioto T."/>
            <person name="Gomez Garrido J."/>
        </authorList>
    </citation>
    <scope>NUCLEOTIDE SEQUENCE</scope>
</reference>